<keyword evidence="3" id="KW-0732">Signal</keyword>
<dbReference type="InterPro" id="IPR012464">
    <property type="entry name" value="DUF1676"/>
</dbReference>
<feature type="compositionally biased region" description="Low complexity" evidence="1">
    <location>
        <begin position="88"/>
        <end position="107"/>
    </location>
</feature>
<keyword evidence="2" id="KW-0812">Transmembrane</keyword>
<feature type="transmembrane region" description="Helical" evidence="2">
    <location>
        <begin position="159"/>
        <end position="180"/>
    </location>
</feature>
<keyword evidence="5" id="KW-1185">Reference proteome</keyword>
<dbReference type="Proteomes" id="UP000325440">
    <property type="component" value="Unassembled WGS sequence"/>
</dbReference>
<organism evidence="4 5">
    <name type="scientific">Cinara cedri</name>
    <dbReference type="NCBI Taxonomy" id="506608"/>
    <lineage>
        <taxon>Eukaryota</taxon>
        <taxon>Metazoa</taxon>
        <taxon>Ecdysozoa</taxon>
        <taxon>Arthropoda</taxon>
        <taxon>Hexapoda</taxon>
        <taxon>Insecta</taxon>
        <taxon>Pterygota</taxon>
        <taxon>Neoptera</taxon>
        <taxon>Paraneoptera</taxon>
        <taxon>Hemiptera</taxon>
        <taxon>Sternorrhyncha</taxon>
        <taxon>Aphidomorpha</taxon>
        <taxon>Aphidoidea</taxon>
        <taxon>Aphididae</taxon>
        <taxon>Lachninae</taxon>
        <taxon>Cinara</taxon>
    </lineage>
</organism>
<evidence type="ECO:0000256" key="2">
    <source>
        <dbReference type="SAM" id="Phobius"/>
    </source>
</evidence>
<dbReference type="PANTHER" id="PTHR21879:SF14">
    <property type="entry name" value="OSIRIS 8"/>
    <property type="match status" value="1"/>
</dbReference>
<dbReference type="PANTHER" id="PTHR21879">
    <property type="entry name" value="FI03362P-RELATED-RELATED"/>
    <property type="match status" value="1"/>
</dbReference>
<protein>
    <submittedName>
        <fullName evidence="4">Uncharacterized protein</fullName>
    </submittedName>
</protein>
<accession>A0A5E4MVL4</accession>
<feature type="region of interest" description="Disordered" evidence="1">
    <location>
        <begin position="88"/>
        <end position="110"/>
    </location>
</feature>
<dbReference type="Pfam" id="PF07898">
    <property type="entry name" value="DUF1676"/>
    <property type="match status" value="1"/>
</dbReference>
<reference evidence="4 5" key="1">
    <citation type="submission" date="2019-08" db="EMBL/GenBank/DDBJ databases">
        <authorList>
            <person name="Alioto T."/>
            <person name="Alioto T."/>
            <person name="Gomez Garrido J."/>
        </authorList>
    </citation>
    <scope>NUCLEOTIDE SEQUENCE [LARGE SCALE GENOMIC DNA]</scope>
</reference>
<keyword evidence="2" id="KW-1133">Transmembrane helix</keyword>
<evidence type="ECO:0000313" key="4">
    <source>
        <dbReference type="EMBL" id="VVC33501.1"/>
    </source>
</evidence>
<evidence type="ECO:0000256" key="3">
    <source>
        <dbReference type="SAM" id="SignalP"/>
    </source>
</evidence>
<dbReference type="AlphaFoldDB" id="A0A5E4MVL4"/>
<sequence length="260" mass="28018">MSSRFAVVVVVAFAACSSALAQSRPEARKIADTGFGDFRVAFKVLQDCTKSQFGPCIKHKLLTALDRISEQPEMELFDGVRLVKDQAQNDARSARSSDSTASNSATAPEDENAAGLDELVVNRIVDFFKSRSLQFKLLDNEPRLMTDGRKKGNKYNSLLMYPFMMGGMTIPLAFGVLALLAGKALIIAKLALALSAIVGLKKLFGDGGSSHEYVSHGGGGGHYRRSLPGEPVAASNMAYSSYMPVYEEPIRSTTTNAIPL</sequence>
<gene>
    <name evidence="4" type="ORF">CINCED_3A013498</name>
</gene>
<dbReference type="EMBL" id="CABPRJ010000969">
    <property type="protein sequence ID" value="VVC33501.1"/>
    <property type="molecule type" value="Genomic_DNA"/>
</dbReference>
<keyword evidence="2" id="KW-0472">Membrane</keyword>
<evidence type="ECO:0000313" key="5">
    <source>
        <dbReference type="Proteomes" id="UP000325440"/>
    </source>
</evidence>
<evidence type="ECO:0000256" key="1">
    <source>
        <dbReference type="SAM" id="MobiDB-lite"/>
    </source>
</evidence>
<proteinExistence type="predicted"/>
<name>A0A5E4MVL4_9HEMI</name>
<dbReference type="PROSITE" id="PS51257">
    <property type="entry name" value="PROKAR_LIPOPROTEIN"/>
    <property type="match status" value="1"/>
</dbReference>
<feature type="signal peptide" evidence="3">
    <location>
        <begin position="1"/>
        <end position="21"/>
    </location>
</feature>
<dbReference type="OrthoDB" id="6620280at2759"/>
<feature type="chain" id="PRO_5023063969" evidence="3">
    <location>
        <begin position="22"/>
        <end position="260"/>
    </location>
</feature>
<dbReference type="GO" id="GO:0016020">
    <property type="term" value="C:membrane"/>
    <property type="evidence" value="ECO:0007669"/>
    <property type="project" value="TreeGrafter"/>
</dbReference>